<accession>A0ACB5RCY1</accession>
<dbReference type="Proteomes" id="UP001058074">
    <property type="component" value="Unassembled WGS sequence"/>
</dbReference>
<reference evidence="1" key="1">
    <citation type="journal article" date="2025" name="Int. J. Syst. Evol. Microbiol.">
        <title>Inconstantimicrobium mannanitabidum sp. nov., a novel member of the family Clostridiaceae isolated from anoxic soil under the treatment of reductive soil disinfestation.</title>
        <authorList>
            <person name="Ueki A."/>
            <person name="Tonouchi A."/>
            <person name="Honma S."/>
            <person name="Kaku N."/>
            <person name="Ueki K."/>
        </authorList>
    </citation>
    <scope>NUCLEOTIDE SEQUENCE</scope>
    <source>
        <strain evidence="1">TW13</strain>
    </source>
</reference>
<evidence type="ECO:0000313" key="1">
    <source>
        <dbReference type="EMBL" id="GKX66956.1"/>
    </source>
</evidence>
<comment type="caution">
    <text evidence="1">The sequence shown here is derived from an EMBL/GenBank/DDBJ whole genome shotgun (WGS) entry which is preliminary data.</text>
</comment>
<protein>
    <submittedName>
        <fullName evidence="1">Transcriptional regulator</fullName>
    </submittedName>
</protein>
<evidence type="ECO:0000313" key="2">
    <source>
        <dbReference type="Proteomes" id="UP001058074"/>
    </source>
</evidence>
<proteinExistence type="predicted"/>
<gene>
    <name evidence="1" type="ORF">rsdtw13_22140</name>
</gene>
<keyword evidence="2" id="KW-1185">Reference proteome</keyword>
<name>A0ACB5RCY1_9CLOT</name>
<sequence>MEILSLGEKIKKRRKELNMTLKDLAGERITPGQISLVESGRSNPSMDLLEYLASTLNTSIEYLMESEETQANKICTYYEQIAQGYIWEENISTGEKYLEEGLFYAEKYNLENRIAKIQYMKAEICVSKEQYFDAQQLFLSSNGLFIKNNDYENVVKTFLSLGKVTIEMKAYHSSISYLSQAESVYQQNQLGYEALLAEIYFCKAVTYYRINEMDKAINYSFLAKEKFGKLYNKKEYARTLLLISEQYSEEGDFEKAIDYSKRALKEYAKMRDDENISDIENNLGRLFFNFENLEESFIHYNRAKEIRSKNNDKKLIDTLMDLFENYIRQKDLIKCTSVINELDKIIGSDDIVNLVKLHIIKFRICIANNNNDDAELILNEAYKMAKANGLTQEAADLAVKLGKFYLDQQKDAEAAEFLGEGISLFKEMGIIKDWM</sequence>
<dbReference type="EMBL" id="BROD01000001">
    <property type="protein sequence ID" value="GKX66956.1"/>
    <property type="molecule type" value="Genomic_DNA"/>
</dbReference>
<organism evidence="1 2">
    <name type="scientific">Inconstantimicrobium mannanitabidum</name>
    <dbReference type="NCBI Taxonomy" id="1604901"/>
    <lineage>
        <taxon>Bacteria</taxon>
        <taxon>Bacillati</taxon>
        <taxon>Bacillota</taxon>
        <taxon>Clostridia</taxon>
        <taxon>Eubacteriales</taxon>
        <taxon>Clostridiaceae</taxon>
        <taxon>Inconstantimicrobium</taxon>
    </lineage>
</organism>